<evidence type="ECO:0000313" key="3">
    <source>
        <dbReference type="EMBL" id="PRP77328.1"/>
    </source>
</evidence>
<dbReference type="AlphaFoldDB" id="A0A2P6N039"/>
<dbReference type="OrthoDB" id="25586at2759"/>
<feature type="transmembrane region" description="Helical" evidence="2">
    <location>
        <begin position="12"/>
        <end position="36"/>
    </location>
</feature>
<feature type="compositionally biased region" description="Polar residues" evidence="1">
    <location>
        <begin position="61"/>
        <end position="75"/>
    </location>
</feature>
<organism evidence="3 4">
    <name type="scientific">Planoprotostelium fungivorum</name>
    <dbReference type="NCBI Taxonomy" id="1890364"/>
    <lineage>
        <taxon>Eukaryota</taxon>
        <taxon>Amoebozoa</taxon>
        <taxon>Evosea</taxon>
        <taxon>Variosea</taxon>
        <taxon>Cavosteliida</taxon>
        <taxon>Cavosteliaceae</taxon>
        <taxon>Planoprotostelium</taxon>
    </lineage>
</organism>
<reference evidence="3 4" key="1">
    <citation type="journal article" date="2018" name="Genome Biol. Evol.">
        <title>Multiple Roots of Fruiting Body Formation in Amoebozoa.</title>
        <authorList>
            <person name="Hillmann F."/>
            <person name="Forbes G."/>
            <person name="Novohradska S."/>
            <person name="Ferling I."/>
            <person name="Riege K."/>
            <person name="Groth M."/>
            <person name="Westermann M."/>
            <person name="Marz M."/>
            <person name="Spaller T."/>
            <person name="Winckler T."/>
            <person name="Schaap P."/>
            <person name="Glockner G."/>
        </authorList>
    </citation>
    <scope>NUCLEOTIDE SEQUENCE [LARGE SCALE GENOMIC DNA]</scope>
    <source>
        <strain evidence="3 4">Jena</strain>
    </source>
</reference>
<keyword evidence="4" id="KW-1185">Reference proteome</keyword>
<dbReference type="EMBL" id="MDYQ01000269">
    <property type="protein sequence ID" value="PRP77328.1"/>
    <property type="molecule type" value="Genomic_DNA"/>
</dbReference>
<comment type="caution">
    <text evidence="3">The sequence shown here is derived from an EMBL/GenBank/DDBJ whole genome shotgun (WGS) entry which is preliminary data.</text>
</comment>
<dbReference type="Proteomes" id="UP000241769">
    <property type="component" value="Unassembled WGS sequence"/>
</dbReference>
<gene>
    <name evidence="3" type="ORF">PROFUN_05573</name>
</gene>
<dbReference type="InterPro" id="IPR031851">
    <property type="entry name" value="DUF4750"/>
</dbReference>
<accession>A0A2P6N039</accession>
<evidence type="ECO:0000256" key="1">
    <source>
        <dbReference type="SAM" id="MobiDB-lite"/>
    </source>
</evidence>
<sequence length="75" mass="8800">MEESWPIYYQLYLLLKSITISALLITIVITIGWYAIWHLYLSHYELIRVLVGLPSNKKKPTNNQPPRASTNKRVE</sequence>
<proteinExistence type="predicted"/>
<keyword evidence="2" id="KW-0472">Membrane</keyword>
<evidence type="ECO:0000256" key="2">
    <source>
        <dbReference type="SAM" id="Phobius"/>
    </source>
</evidence>
<keyword evidence="2" id="KW-1133">Transmembrane helix</keyword>
<dbReference type="Pfam" id="PF15938">
    <property type="entry name" value="DUF4750"/>
    <property type="match status" value="1"/>
</dbReference>
<keyword evidence="2" id="KW-0812">Transmembrane</keyword>
<dbReference type="InParanoid" id="A0A2P6N039"/>
<evidence type="ECO:0000313" key="4">
    <source>
        <dbReference type="Proteomes" id="UP000241769"/>
    </source>
</evidence>
<feature type="region of interest" description="Disordered" evidence="1">
    <location>
        <begin position="55"/>
        <end position="75"/>
    </location>
</feature>
<protein>
    <submittedName>
        <fullName evidence="3">Uncharacterized protein</fullName>
    </submittedName>
</protein>
<name>A0A2P6N039_9EUKA</name>